<organism evidence="1 2">
    <name type="scientific">Xanthocytophaga flava</name>
    <dbReference type="NCBI Taxonomy" id="3048013"/>
    <lineage>
        <taxon>Bacteria</taxon>
        <taxon>Pseudomonadati</taxon>
        <taxon>Bacteroidota</taxon>
        <taxon>Cytophagia</taxon>
        <taxon>Cytophagales</taxon>
        <taxon>Rhodocytophagaceae</taxon>
        <taxon>Xanthocytophaga</taxon>
    </lineage>
</organism>
<accession>A0AAE3QNG9</accession>
<reference evidence="1" key="1">
    <citation type="submission" date="2023-05" db="EMBL/GenBank/DDBJ databases">
        <authorList>
            <person name="Zhang X."/>
        </authorList>
    </citation>
    <scope>NUCLEOTIDE SEQUENCE</scope>
    <source>
        <strain evidence="1">YF14B1</strain>
    </source>
</reference>
<gene>
    <name evidence="1" type="ORF">QNI16_07275</name>
</gene>
<evidence type="ECO:0000313" key="2">
    <source>
        <dbReference type="Proteomes" id="UP001241110"/>
    </source>
</evidence>
<dbReference type="AlphaFoldDB" id="A0AAE3QNG9"/>
<dbReference type="RefSeq" id="WP_313976852.1">
    <property type="nucleotide sequence ID" value="NZ_JASJOS010000003.1"/>
</dbReference>
<protein>
    <submittedName>
        <fullName evidence="1">Uncharacterized protein</fullName>
    </submittedName>
</protein>
<evidence type="ECO:0000313" key="1">
    <source>
        <dbReference type="EMBL" id="MDJ1480280.1"/>
    </source>
</evidence>
<name>A0AAE3QNG9_9BACT</name>
<proteinExistence type="predicted"/>
<dbReference type="EMBL" id="JASJOS010000003">
    <property type="protein sequence ID" value="MDJ1480280.1"/>
    <property type="molecule type" value="Genomic_DNA"/>
</dbReference>
<comment type="caution">
    <text evidence="1">The sequence shown here is derived from an EMBL/GenBank/DDBJ whole genome shotgun (WGS) entry which is preliminary data.</text>
</comment>
<sequence length="83" mass="9712">MNTITLKEVLNTIDTHREQPFDITFIKADVRRKVAGKSATYQQVVLHSIDRDNSIRRVLLKNGKVRAIHIRLITHYNNQLVIY</sequence>
<dbReference type="Proteomes" id="UP001241110">
    <property type="component" value="Unassembled WGS sequence"/>
</dbReference>